<proteinExistence type="predicted"/>
<protein>
    <submittedName>
        <fullName evidence="1">10967_t:CDS:1</fullName>
    </submittedName>
</protein>
<organism evidence="1 2">
    <name type="scientific">Dentiscutata erythropus</name>
    <dbReference type="NCBI Taxonomy" id="1348616"/>
    <lineage>
        <taxon>Eukaryota</taxon>
        <taxon>Fungi</taxon>
        <taxon>Fungi incertae sedis</taxon>
        <taxon>Mucoromycota</taxon>
        <taxon>Glomeromycotina</taxon>
        <taxon>Glomeromycetes</taxon>
        <taxon>Diversisporales</taxon>
        <taxon>Gigasporaceae</taxon>
        <taxon>Dentiscutata</taxon>
    </lineage>
</organism>
<reference evidence="1" key="1">
    <citation type="submission" date="2021-06" db="EMBL/GenBank/DDBJ databases">
        <authorList>
            <person name="Kallberg Y."/>
            <person name="Tangrot J."/>
            <person name="Rosling A."/>
        </authorList>
    </citation>
    <scope>NUCLEOTIDE SEQUENCE</scope>
    <source>
        <strain evidence="1">MA453B</strain>
    </source>
</reference>
<sequence length="57" mass="6740">KQRIKLTISTLDERVEKPKYLSKQDQPPTPILDEQRIKESKYLPTRAELATLIRPQH</sequence>
<keyword evidence="2" id="KW-1185">Reference proteome</keyword>
<comment type="caution">
    <text evidence="1">The sequence shown here is derived from an EMBL/GenBank/DDBJ whole genome shotgun (WGS) entry which is preliminary data.</text>
</comment>
<gene>
    <name evidence="1" type="ORF">DERYTH_LOCUS19376</name>
</gene>
<dbReference type="Proteomes" id="UP000789405">
    <property type="component" value="Unassembled WGS sequence"/>
</dbReference>
<evidence type="ECO:0000313" key="2">
    <source>
        <dbReference type="Proteomes" id="UP000789405"/>
    </source>
</evidence>
<dbReference type="EMBL" id="CAJVPY010021134">
    <property type="protein sequence ID" value="CAG8778435.1"/>
    <property type="molecule type" value="Genomic_DNA"/>
</dbReference>
<dbReference type="AlphaFoldDB" id="A0A9N9P2I9"/>
<accession>A0A9N9P2I9</accession>
<name>A0A9N9P2I9_9GLOM</name>
<evidence type="ECO:0000313" key="1">
    <source>
        <dbReference type="EMBL" id="CAG8778435.1"/>
    </source>
</evidence>
<feature type="non-terminal residue" evidence="1">
    <location>
        <position position="1"/>
    </location>
</feature>